<organism evidence="2 3">
    <name type="scientific">Trichinella patagoniensis</name>
    <dbReference type="NCBI Taxonomy" id="990121"/>
    <lineage>
        <taxon>Eukaryota</taxon>
        <taxon>Metazoa</taxon>
        <taxon>Ecdysozoa</taxon>
        <taxon>Nematoda</taxon>
        <taxon>Enoplea</taxon>
        <taxon>Dorylaimia</taxon>
        <taxon>Trichinellida</taxon>
        <taxon>Trichinellidae</taxon>
        <taxon>Trichinella</taxon>
    </lineage>
</organism>
<sequence>LKIFCKVLFTFYLLLDWNITDKVQTVYTLRLCFQFLLYQNMGAYLFIHKMNYKLCFSFKF</sequence>
<dbReference type="EMBL" id="JYDQ01000093">
    <property type="protein sequence ID" value="KRY15560.1"/>
    <property type="molecule type" value="Genomic_DNA"/>
</dbReference>
<keyword evidence="1" id="KW-0812">Transmembrane</keyword>
<name>A0A0V0ZSH2_9BILA</name>
<reference evidence="2 3" key="1">
    <citation type="submission" date="2015-01" db="EMBL/GenBank/DDBJ databases">
        <title>Evolution of Trichinella species and genotypes.</title>
        <authorList>
            <person name="Korhonen P.K."/>
            <person name="Edoardo P."/>
            <person name="Giuseppe L.R."/>
            <person name="Gasser R.B."/>
        </authorList>
    </citation>
    <scope>NUCLEOTIDE SEQUENCE [LARGE SCALE GENOMIC DNA]</scope>
    <source>
        <strain evidence="2">ISS2496</strain>
    </source>
</reference>
<keyword evidence="1" id="KW-1133">Transmembrane helix</keyword>
<evidence type="ECO:0000313" key="3">
    <source>
        <dbReference type="Proteomes" id="UP000054783"/>
    </source>
</evidence>
<evidence type="ECO:0000256" key="1">
    <source>
        <dbReference type="SAM" id="Phobius"/>
    </source>
</evidence>
<protein>
    <submittedName>
        <fullName evidence="2">Uncharacterized protein</fullName>
    </submittedName>
</protein>
<evidence type="ECO:0000313" key="2">
    <source>
        <dbReference type="EMBL" id="KRY15560.1"/>
    </source>
</evidence>
<comment type="caution">
    <text evidence="2">The sequence shown here is derived from an EMBL/GenBank/DDBJ whole genome shotgun (WGS) entry which is preliminary data.</text>
</comment>
<keyword evidence="3" id="KW-1185">Reference proteome</keyword>
<keyword evidence="1" id="KW-0472">Membrane</keyword>
<gene>
    <name evidence="2" type="ORF">T12_10883</name>
</gene>
<accession>A0A0V0ZSH2</accession>
<proteinExistence type="predicted"/>
<feature type="transmembrane region" description="Helical" evidence="1">
    <location>
        <begin position="27"/>
        <end position="47"/>
    </location>
</feature>
<feature type="non-terminal residue" evidence="2">
    <location>
        <position position="1"/>
    </location>
</feature>
<dbReference type="AlphaFoldDB" id="A0A0V0ZSH2"/>
<dbReference type="Proteomes" id="UP000054783">
    <property type="component" value="Unassembled WGS sequence"/>
</dbReference>